<sequence length="77" mass="8864">VMGFEYSMAEHFLSNPLSLLCSPWDEVEATTSRLTHVQLEDIRRHPAFMRYVETKSGQDQARLLTDDSATKKYLTAE</sequence>
<feature type="domain" description="Origin recognition complex subunit 3 insertion" evidence="1">
    <location>
        <begin position="33"/>
        <end position="72"/>
    </location>
</feature>
<name>A0A0B6Y4L0_9EUPU</name>
<organism evidence="2">
    <name type="scientific">Arion vulgaris</name>
    <dbReference type="NCBI Taxonomy" id="1028688"/>
    <lineage>
        <taxon>Eukaryota</taxon>
        <taxon>Metazoa</taxon>
        <taxon>Spiralia</taxon>
        <taxon>Lophotrochozoa</taxon>
        <taxon>Mollusca</taxon>
        <taxon>Gastropoda</taxon>
        <taxon>Heterobranchia</taxon>
        <taxon>Euthyneura</taxon>
        <taxon>Panpulmonata</taxon>
        <taxon>Eupulmonata</taxon>
        <taxon>Stylommatophora</taxon>
        <taxon>Helicina</taxon>
        <taxon>Arionoidea</taxon>
        <taxon>Arionidae</taxon>
        <taxon>Arion</taxon>
    </lineage>
</organism>
<reference evidence="2" key="1">
    <citation type="submission" date="2014-12" db="EMBL/GenBank/DDBJ databases">
        <title>Insight into the proteome of Arion vulgaris.</title>
        <authorList>
            <person name="Aradska J."/>
            <person name="Bulat T."/>
            <person name="Smidak R."/>
            <person name="Sarate P."/>
            <person name="Gangsoo J."/>
            <person name="Sialana F."/>
            <person name="Bilban M."/>
            <person name="Lubec G."/>
        </authorList>
    </citation>
    <scope>NUCLEOTIDE SEQUENCE</scope>
    <source>
        <tissue evidence="2">Skin</tissue>
    </source>
</reference>
<gene>
    <name evidence="2" type="primary">ORF12244</name>
</gene>
<dbReference type="EMBL" id="HACG01004148">
    <property type="protein sequence ID" value="CEK51013.1"/>
    <property type="molecule type" value="Transcribed_RNA"/>
</dbReference>
<dbReference type="InterPro" id="IPR045663">
    <property type="entry name" value="ORC3_ins"/>
</dbReference>
<evidence type="ECO:0000313" key="2">
    <source>
        <dbReference type="EMBL" id="CEK51013.1"/>
    </source>
</evidence>
<feature type="non-terminal residue" evidence="2">
    <location>
        <position position="77"/>
    </location>
</feature>
<accession>A0A0B6Y4L0</accession>
<proteinExistence type="predicted"/>
<dbReference type="Pfam" id="PF19675">
    <property type="entry name" value="ORC3_ins"/>
    <property type="match status" value="1"/>
</dbReference>
<evidence type="ECO:0000259" key="1">
    <source>
        <dbReference type="Pfam" id="PF19675"/>
    </source>
</evidence>
<feature type="non-terminal residue" evidence="2">
    <location>
        <position position="1"/>
    </location>
</feature>
<dbReference type="AlphaFoldDB" id="A0A0B6Y4L0"/>
<protein>
    <recommendedName>
        <fullName evidence="1">Origin recognition complex subunit 3 insertion domain-containing protein</fullName>
    </recommendedName>
</protein>